<organism evidence="1">
    <name type="scientific">marine metagenome</name>
    <dbReference type="NCBI Taxonomy" id="408172"/>
    <lineage>
        <taxon>unclassified sequences</taxon>
        <taxon>metagenomes</taxon>
        <taxon>ecological metagenomes</taxon>
    </lineage>
</organism>
<proteinExistence type="predicted"/>
<name>A0A382U9L9_9ZZZZ</name>
<evidence type="ECO:0008006" key="2">
    <source>
        <dbReference type="Google" id="ProtNLM"/>
    </source>
</evidence>
<evidence type="ECO:0000313" key="1">
    <source>
        <dbReference type="EMBL" id="SVD30565.1"/>
    </source>
</evidence>
<reference evidence="1" key="1">
    <citation type="submission" date="2018-05" db="EMBL/GenBank/DDBJ databases">
        <authorList>
            <person name="Lanie J.A."/>
            <person name="Ng W.-L."/>
            <person name="Kazmierczak K.M."/>
            <person name="Andrzejewski T.M."/>
            <person name="Davidsen T.M."/>
            <person name="Wayne K.J."/>
            <person name="Tettelin H."/>
            <person name="Glass J.I."/>
            <person name="Rusch D."/>
            <person name="Podicherti R."/>
            <person name="Tsui H.-C.T."/>
            <person name="Winkler M.E."/>
        </authorList>
    </citation>
    <scope>NUCLEOTIDE SEQUENCE</scope>
</reference>
<sequence length="69" mass="7755">MRPLGNKVYTHNRGPIRETTRIEFKDTQAQWVCINIRGADGARIDDLEIYGGSNPLSVNPVSKLAICRQ</sequence>
<dbReference type="EMBL" id="UINC01142307">
    <property type="protein sequence ID" value="SVD30565.1"/>
    <property type="molecule type" value="Genomic_DNA"/>
</dbReference>
<gene>
    <name evidence="1" type="ORF">METZ01_LOCUS383419</name>
</gene>
<protein>
    <recommendedName>
        <fullName evidence="2">F5/8 type C domain-containing protein</fullName>
    </recommendedName>
</protein>
<accession>A0A382U9L9</accession>
<dbReference type="AlphaFoldDB" id="A0A382U9L9"/>